<dbReference type="EMBL" id="CAXKWB010059286">
    <property type="protein sequence ID" value="CAL4181790.1"/>
    <property type="molecule type" value="Genomic_DNA"/>
</dbReference>
<proteinExistence type="predicted"/>
<evidence type="ECO:0000313" key="3">
    <source>
        <dbReference type="Proteomes" id="UP001497623"/>
    </source>
</evidence>
<evidence type="ECO:0008006" key="4">
    <source>
        <dbReference type="Google" id="ProtNLM"/>
    </source>
</evidence>
<accession>A0AAV2SFK9</accession>
<organism evidence="2 3">
    <name type="scientific">Meganyctiphanes norvegica</name>
    <name type="common">Northern krill</name>
    <name type="synonym">Thysanopoda norvegica</name>
    <dbReference type="NCBI Taxonomy" id="48144"/>
    <lineage>
        <taxon>Eukaryota</taxon>
        <taxon>Metazoa</taxon>
        <taxon>Ecdysozoa</taxon>
        <taxon>Arthropoda</taxon>
        <taxon>Crustacea</taxon>
        <taxon>Multicrustacea</taxon>
        <taxon>Malacostraca</taxon>
        <taxon>Eumalacostraca</taxon>
        <taxon>Eucarida</taxon>
        <taxon>Euphausiacea</taxon>
        <taxon>Euphausiidae</taxon>
        <taxon>Meganyctiphanes</taxon>
    </lineage>
</organism>
<sequence>MVQLRIDNCKGQAPVKIPQDQTREKKYGTPTSTTFKGRSSHFFFLALTASSVALCASIITLCLILLGSAWCIFAPDVSVRRYISPHLQINHEQDIFSPHIELMKV</sequence>
<feature type="non-terminal residue" evidence="2">
    <location>
        <position position="105"/>
    </location>
</feature>
<protein>
    <recommendedName>
        <fullName evidence="4">Caveolin</fullName>
    </recommendedName>
</protein>
<keyword evidence="1" id="KW-1133">Transmembrane helix</keyword>
<dbReference type="AlphaFoldDB" id="A0AAV2SFK9"/>
<name>A0AAV2SFK9_MEGNR</name>
<feature type="transmembrane region" description="Helical" evidence="1">
    <location>
        <begin position="42"/>
        <end position="73"/>
    </location>
</feature>
<keyword evidence="1" id="KW-0472">Membrane</keyword>
<keyword evidence="1" id="KW-0812">Transmembrane</keyword>
<evidence type="ECO:0000313" key="2">
    <source>
        <dbReference type="EMBL" id="CAL4181790.1"/>
    </source>
</evidence>
<gene>
    <name evidence="2" type="ORF">MNOR_LOCUS35459</name>
</gene>
<reference evidence="2 3" key="1">
    <citation type="submission" date="2024-05" db="EMBL/GenBank/DDBJ databases">
        <authorList>
            <person name="Wallberg A."/>
        </authorList>
    </citation>
    <scope>NUCLEOTIDE SEQUENCE [LARGE SCALE GENOMIC DNA]</scope>
</reference>
<keyword evidence="3" id="KW-1185">Reference proteome</keyword>
<evidence type="ECO:0000256" key="1">
    <source>
        <dbReference type="SAM" id="Phobius"/>
    </source>
</evidence>
<comment type="caution">
    <text evidence="2">The sequence shown here is derived from an EMBL/GenBank/DDBJ whole genome shotgun (WGS) entry which is preliminary data.</text>
</comment>
<dbReference type="Proteomes" id="UP001497623">
    <property type="component" value="Unassembled WGS sequence"/>
</dbReference>